<dbReference type="InterPro" id="IPR025491">
    <property type="entry name" value="DUF4382"/>
</dbReference>
<protein>
    <recommendedName>
        <fullName evidence="1">DUF4382 domain-containing protein</fullName>
    </recommendedName>
</protein>
<evidence type="ECO:0000259" key="1">
    <source>
        <dbReference type="Pfam" id="PF14321"/>
    </source>
</evidence>
<reference evidence="2" key="1">
    <citation type="journal article" date="2014" name="Front. Microbiol.">
        <title>High frequency of phylogenetically diverse reductive dehalogenase-homologous genes in deep subseafloor sedimentary metagenomes.</title>
        <authorList>
            <person name="Kawai M."/>
            <person name="Futagami T."/>
            <person name="Toyoda A."/>
            <person name="Takaki Y."/>
            <person name="Nishi S."/>
            <person name="Hori S."/>
            <person name="Arai W."/>
            <person name="Tsubouchi T."/>
            <person name="Morono Y."/>
            <person name="Uchiyama I."/>
            <person name="Ito T."/>
            <person name="Fujiyama A."/>
            <person name="Inagaki F."/>
            <person name="Takami H."/>
        </authorList>
    </citation>
    <scope>NUCLEOTIDE SEQUENCE</scope>
    <source>
        <strain evidence="2">Expedition CK06-06</strain>
    </source>
</reference>
<feature type="domain" description="DUF4382" evidence="1">
    <location>
        <begin position="40"/>
        <end position="179"/>
    </location>
</feature>
<dbReference type="Pfam" id="PF14321">
    <property type="entry name" value="DUF4382"/>
    <property type="match status" value="1"/>
</dbReference>
<evidence type="ECO:0000313" key="2">
    <source>
        <dbReference type="EMBL" id="GAI24108.1"/>
    </source>
</evidence>
<name>X1LYF5_9ZZZZ</name>
<organism evidence="2">
    <name type="scientific">marine sediment metagenome</name>
    <dbReference type="NCBI Taxonomy" id="412755"/>
    <lineage>
        <taxon>unclassified sequences</taxon>
        <taxon>metagenomes</taxon>
        <taxon>ecological metagenomes</taxon>
    </lineage>
</organism>
<proteinExistence type="predicted"/>
<feature type="non-terminal residue" evidence="2">
    <location>
        <position position="281"/>
    </location>
</feature>
<sequence>MPLFSWSRAWATVAIVLVLALIGFGLHWMLTPEAPVVAQANFRVLLSDQENAIGDFESLEVTITSIRMLRGGEEGGWEVIELEESVVVDLTRLQGLNAQEIWGGIIPEGQYIQVFIYIEDAIGTLKNGETVNVVAPSRNLHISKPFVVTAGDSVVNFIYDVTVVAAGNEQSGIKYILLPQLDQSGADQEFHEVGEGKLTLWVVDTGTPVIPGQNITVVVTFQGDPMPDAQVKVNGVHVGNTSGEAGQEGRISFTVPYDEKLKVKAKIYTALGELEGQLKIE</sequence>
<comment type="caution">
    <text evidence="2">The sequence shown here is derived from an EMBL/GenBank/DDBJ whole genome shotgun (WGS) entry which is preliminary data.</text>
</comment>
<dbReference type="AlphaFoldDB" id="X1LYF5"/>
<gene>
    <name evidence="2" type="ORF">S06H3_29817</name>
</gene>
<accession>X1LYF5</accession>
<dbReference type="EMBL" id="BARV01017503">
    <property type="protein sequence ID" value="GAI24108.1"/>
    <property type="molecule type" value="Genomic_DNA"/>
</dbReference>